<proteinExistence type="predicted"/>
<sequence>MSVGHCQEQSKEDLDFAVIDSFLTDLDDPSFRADVILSKHILIEQTDTDEGYDYLEASINEIRLNLQSKQLDQIEAIPFHKLPKKETRDIDPEGKSTSDMYFLFYKGRQMLALYLKNDKIASFTLVSKGNNLAHFVTY</sequence>
<organism evidence="1 2">
    <name type="scientific">Sphingobacterium paludis</name>
    <dbReference type="NCBI Taxonomy" id="1476465"/>
    <lineage>
        <taxon>Bacteria</taxon>
        <taxon>Pseudomonadati</taxon>
        <taxon>Bacteroidota</taxon>
        <taxon>Sphingobacteriia</taxon>
        <taxon>Sphingobacteriales</taxon>
        <taxon>Sphingobacteriaceae</taxon>
        <taxon>Sphingobacterium</taxon>
    </lineage>
</organism>
<protein>
    <submittedName>
        <fullName evidence="1">Uncharacterized protein</fullName>
    </submittedName>
</protein>
<dbReference type="Proteomes" id="UP000294752">
    <property type="component" value="Unassembled WGS sequence"/>
</dbReference>
<keyword evidence="2" id="KW-1185">Reference proteome</keyword>
<evidence type="ECO:0000313" key="1">
    <source>
        <dbReference type="EMBL" id="TDS15891.1"/>
    </source>
</evidence>
<comment type="caution">
    <text evidence="1">The sequence shown here is derived from an EMBL/GenBank/DDBJ whole genome shotgun (WGS) entry which is preliminary data.</text>
</comment>
<name>A0A4R7D6R6_9SPHI</name>
<accession>A0A4R7D6R6</accession>
<dbReference type="EMBL" id="SNZV01000002">
    <property type="protein sequence ID" value="TDS15891.1"/>
    <property type="molecule type" value="Genomic_DNA"/>
</dbReference>
<reference evidence="1 2" key="1">
    <citation type="submission" date="2019-03" db="EMBL/GenBank/DDBJ databases">
        <title>Genomic Encyclopedia of Type Strains, Phase III (KMG-III): the genomes of soil and plant-associated and newly described type strains.</title>
        <authorList>
            <person name="Whitman W."/>
        </authorList>
    </citation>
    <scope>NUCLEOTIDE SEQUENCE [LARGE SCALE GENOMIC DNA]</scope>
    <source>
        <strain evidence="1 2">CGMCC 1.12801</strain>
    </source>
</reference>
<gene>
    <name evidence="1" type="ORF">B0I21_102208</name>
</gene>
<dbReference type="AlphaFoldDB" id="A0A4R7D6R6"/>
<evidence type="ECO:0000313" key="2">
    <source>
        <dbReference type="Proteomes" id="UP000294752"/>
    </source>
</evidence>